<organism evidence="2 3">
    <name type="scientific">Gordonia phosphorivorans</name>
    <dbReference type="NCBI Taxonomy" id="1056982"/>
    <lineage>
        <taxon>Bacteria</taxon>
        <taxon>Bacillati</taxon>
        <taxon>Actinomycetota</taxon>
        <taxon>Actinomycetes</taxon>
        <taxon>Mycobacteriales</taxon>
        <taxon>Gordoniaceae</taxon>
        <taxon>Gordonia</taxon>
    </lineage>
</organism>
<protein>
    <submittedName>
        <fullName evidence="2">Helix-turn-helix domain-containing protein</fullName>
    </submittedName>
</protein>
<proteinExistence type="predicted"/>
<reference evidence="2 3" key="1">
    <citation type="submission" date="2024-09" db="EMBL/GenBank/DDBJ databases">
        <authorList>
            <person name="Sun Q."/>
            <person name="Mori K."/>
        </authorList>
    </citation>
    <scope>NUCLEOTIDE SEQUENCE [LARGE SCALE GENOMIC DNA]</scope>
    <source>
        <strain evidence="2 3">CCM 7957</strain>
    </source>
</reference>
<dbReference type="Gene3D" id="1.10.260.40">
    <property type="entry name" value="lambda repressor-like DNA-binding domains"/>
    <property type="match status" value="1"/>
</dbReference>
<evidence type="ECO:0000313" key="2">
    <source>
        <dbReference type="EMBL" id="MFC0314984.1"/>
    </source>
</evidence>
<dbReference type="Pfam" id="PF01381">
    <property type="entry name" value="HTH_3"/>
    <property type="match status" value="1"/>
</dbReference>
<feature type="domain" description="HTH cro/C1-type" evidence="1">
    <location>
        <begin position="22"/>
        <end position="83"/>
    </location>
</feature>
<accession>A0ABV6H8T0</accession>
<dbReference type="SMART" id="SM00530">
    <property type="entry name" value="HTH_XRE"/>
    <property type="match status" value="1"/>
</dbReference>
<dbReference type="InterPro" id="IPR010982">
    <property type="entry name" value="Lambda_DNA-bd_dom_sf"/>
</dbReference>
<dbReference type="SUPFAM" id="SSF47413">
    <property type="entry name" value="lambda repressor-like DNA-binding domains"/>
    <property type="match status" value="1"/>
</dbReference>
<dbReference type="RefSeq" id="WP_382363267.1">
    <property type="nucleotide sequence ID" value="NZ_JBHLWV010000019.1"/>
</dbReference>
<gene>
    <name evidence="2" type="ORF">ACFFJD_08980</name>
</gene>
<dbReference type="EMBL" id="JBHLWV010000019">
    <property type="protein sequence ID" value="MFC0314984.1"/>
    <property type="molecule type" value="Genomic_DNA"/>
</dbReference>
<sequence>MPSRERGSLEWDTYADSFAHRLYLIRKERGFSQEELAHRCGLHRNAVSNLERGTSNRAPYISDPQLSTVYRLARALDVPPLWLLPDVGMLLPARSREQATAMALSRVEAEVAALVAGERNDDTAAELQNSDGADGR</sequence>
<dbReference type="PROSITE" id="PS50943">
    <property type="entry name" value="HTH_CROC1"/>
    <property type="match status" value="1"/>
</dbReference>
<name>A0ABV6H8T0_9ACTN</name>
<dbReference type="InterPro" id="IPR001387">
    <property type="entry name" value="Cro/C1-type_HTH"/>
</dbReference>
<evidence type="ECO:0000313" key="3">
    <source>
        <dbReference type="Proteomes" id="UP001589783"/>
    </source>
</evidence>
<dbReference type="Proteomes" id="UP001589783">
    <property type="component" value="Unassembled WGS sequence"/>
</dbReference>
<dbReference type="CDD" id="cd00093">
    <property type="entry name" value="HTH_XRE"/>
    <property type="match status" value="1"/>
</dbReference>
<keyword evidence="3" id="KW-1185">Reference proteome</keyword>
<evidence type="ECO:0000259" key="1">
    <source>
        <dbReference type="PROSITE" id="PS50943"/>
    </source>
</evidence>
<comment type="caution">
    <text evidence="2">The sequence shown here is derived from an EMBL/GenBank/DDBJ whole genome shotgun (WGS) entry which is preliminary data.</text>
</comment>